<dbReference type="RefSeq" id="XP_003035070.1">
    <property type="nucleotide sequence ID" value="XM_003035024.1"/>
</dbReference>
<accession>D8PW78</accession>
<sequence>MSKQPLVNGETGVGVTLPATTGLCILRPVYLNGVNENSFHILPSDFLCTDWPRIRGKALTYEQYSTYGTEWFSRSCLFFPAETKPSDPAVPPRRFALKVAFHVAEGAPCHQYLRNFCIEARFYARRLKHLQGKAVPKHYGVWTCATPWGGTMGCAILEWGGVPFKEEFIGPGEQGEKQRWVMEALIARITLISLHSLDIMQAMKAIHDVGYEHTDLVEPDFRHLLYDTERQRPYIIDFSRGEKHKCHPRMAIKAYKTPPDPYVFGCMELRDLGVAIGLFGLGPLFGPDACPEVQEANERFFEQEELKKRLTEGIRKRAKENEARHARLQARNKQKMAQAFSP</sequence>
<dbReference type="OrthoDB" id="2817141at2759"/>
<dbReference type="HOGENOM" id="CLU_883270_0_0_1"/>
<dbReference type="AlphaFoldDB" id="D8PW78"/>
<dbReference type="OMA" id="CSITEHR"/>
<name>D8PW78_SCHCM</name>
<dbReference type="InterPro" id="IPR011009">
    <property type="entry name" value="Kinase-like_dom_sf"/>
</dbReference>
<feature type="non-terminal residue" evidence="2">
    <location>
        <position position="342"/>
    </location>
</feature>
<evidence type="ECO:0000313" key="3">
    <source>
        <dbReference type="Proteomes" id="UP000007431"/>
    </source>
</evidence>
<dbReference type="GeneID" id="9587693"/>
<proteinExistence type="predicted"/>
<evidence type="ECO:0008006" key="4">
    <source>
        <dbReference type="Google" id="ProtNLM"/>
    </source>
</evidence>
<dbReference type="VEuPathDB" id="FungiDB:SCHCODRAFT_02483688"/>
<dbReference type="SUPFAM" id="SSF56112">
    <property type="entry name" value="Protein kinase-like (PK-like)"/>
    <property type="match status" value="1"/>
</dbReference>
<evidence type="ECO:0000313" key="2">
    <source>
        <dbReference type="EMBL" id="EFJ00168.1"/>
    </source>
</evidence>
<feature type="compositionally biased region" description="Basic and acidic residues" evidence="1">
    <location>
        <begin position="316"/>
        <end position="325"/>
    </location>
</feature>
<dbReference type="EMBL" id="GL377303">
    <property type="protein sequence ID" value="EFJ00168.1"/>
    <property type="molecule type" value="Genomic_DNA"/>
</dbReference>
<dbReference type="InParanoid" id="D8PW78"/>
<feature type="region of interest" description="Disordered" evidence="1">
    <location>
        <begin position="316"/>
        <end position="342"/>
    </location>
</feature>
<dbReference type="Proteomes" id="UP000007431">
    <property type="component" value="Unassembled WGS sequence"/>
</dbReference>
<organism evidence="3">
    <name type="scientific">Schizophyllum commune (strain H4-8 / FGSC 9210)</name>
    <name type="common">Split gill fungus</name>
    <dbReference type="NCBI Taxonomy" id="578458"/>
    <lineage>
        <taxon>Eukaryota</taxon>
        <taxon>Fungi</taxon>
        <taxon>Dikarya</taxon>
        <taxon>Basidiomycota</taxon>
        <taxon>Agaricomycotina</taxon>
        <taxon>Agaricomycetes</taxon>
        <taxon>Agaricomycetidae</taxon>
        <taxon>Agaricales</taxon>
        <taxon>Schizophyllaceae</taxon>
        <taxon>Schizophyllum</taxon>
    </lineage>
</organism>
<reference evidence="2 3" key="1">
    <citation type="journal article" date="2010" name="Nat. Biotechnol.">
        <title>Genome sequence of the model mushroom Schizophyllum commune.</title>
        <authorList>
            <person name="Ohm R.A."/>
            <person name="de Jong J.F."/>
            <person name="Lugones L.G."/>
            <person name="Aerts A."/>
            <person name="Kothe E."/>
            <person name="Stajich J.E."/>
            <person name="de Vries R.P."/>
            <person name="Record E."/>
            <person name="Levasseur A."/>
            <person name="Baker S.E."/>
            <person name="Bartholomew K.A."/>
            <person name="Coutinho P.M."/>
            <person name="Erdmann S."/>
            <person name="Fowler T.J."/>
            <person name="Gathman A.C."/>
            <person name="Lombard V."/>
            <person name="Henrissat B."/>
            <person name="Knabe N."/>
            <person name="Kuees U."/>
            <person name="Lilly W.W."/>
            <person name="Lindquist E."/>
            <person name="Lucas S."/>
            <person name="Magnuson J.K."/>
            <person name="Piumi F."/>
            <person name="Raudaskoski M."/>
            <person name="Salamov A."/>
            <person name="Schmutz J."/>
            <person name="Schwarze F.W.M.R."/>
            <person name="vanKuyk P.A."/>
            <person name="Horton J.S."/>
            <person name="Grigoriev I.V."/>
            <person name="Woesten H.A.B."/>
        </authorList>
    </citation>
    <scope>NUCLEOTIDE SEQUENCE [LARGE SCALE GENOMIC DNA]</scope>
    <source>
        <strain evidence="3">H4-8 / FGSC 9210</strain>
    </source>
</reference>
<keyword evidence="3" id="KW-1185">Reference proteome</keyword>
<dbReference type="KEGG" id="scm:SCHCO_02483688"/>
<evidence type="ECO:0000256" key="1">
    <source>
        <dbReference type="SAM" id="MobiDB-lite"/>
    </source>
</evidence>
<protein>
    <recommendedName>
        <fullName evidence="4">Protein kinase domain-containing protein</fullName>
    </recommendedName>
</protein>
<gene>
    <name evidence="2" type="ORF">SCHCODRAFT_105445</name>
</gene>